<dbReference type="PROSITE" id="PS00061">
    <property type="entry name" value="ADH_SHORT"/>
    <property type="match status" value="1"/>
</dbReference>
<keyword evidence="2" id="KW-0560">Oxidoreductase</keyword>
<dbReference type="RefSeq" id="WP_108848820.1">
    <property type="nucleotide sequence ID" value="NZ_CP015449.1"/>
</dbReference>
<dbReference type="NCBIfam" id="NF009467">
    <property type="entry name" value="PRK12826.1-3"/>
    <property type="match status" value="1"/>
</dbReference>
<accession>A0A2S1RB05</accession>
<dbReference type="InterPro" id="IPR002347">
    <property type="entry name" value="SDR_fam"/>
</dbReference>
<keyword evidence="5" id="KW-1185">Reference proteome</keyword>
<evidence type="ECO:0000313" key="5">
    <source>
        <dbReference type="Proteomes" id="UP000244928"/>
    </source>
</evidence>
<comment type="similarity">
    <text evidence="1">Belongs to the short-chain dehydrogenases/reductases (SDR) family.</text>
</comment>
<reference evidence="4 5" key="1">
    <citation type="submission" date="2016-04" db="EMBL/GenBank/DDBJ databases">
        <title>Complete genome sequence of Dietzia lutea YIM 80766T, a strain isolated from desert soil in Egypt.</title>
        <authorList>
            <person name="Zhao J."/>
            <person name="Hu B."/>
            <person name="Geng S."/>
            <person name="Nie Y."/>
            <person name="Tang Y."/>
        </authorList>
    </citation>
    <scope>NUCLEOTIDE SEQUENCE [LARGE SCALE GENOMIC DNA]</scope>
    <source>
        <strain evidence="4 5">YIM 80766</strain>
    </source>
</reference>
<dbReference type="OrthoDB" id="5173603at2"/>
<dbReference type="PRINTS" id="PR00081">
    <property type="entry name" value="GDHRDH"/>
</dbReference>
<dbReference type="PANTHER" id="PTHR42760:SF133">
    <property type="entry name" value="3-OXOACYL-[ACYL-CARRIER-PROTEIN] REDUCTASE"/>
    <property type="match status" value="1"/>
</dbReference>
<dbReference type="NCBIfam" id="TIGR03971">
    <property type="entry name" value="SDR_subfam_1"/>
    <property type="match status" value="1"/>
</dbReference>
<sequence length="272" mass="28615">MAGRLEGRVAFITGVARGQGRAHAVRLAAEGADIIGLDLAGPLPEAVPYDPATPEDLEETRRLVEEQGRRALLSVGDVRDLDGLKKIVDDGVAELGHLDVVVANAGICTPQIWDTIAPEDFAATIDTNVTGVWNTVMATAHHVIAAGGGSIILTSSYAGKKIQPFMVHYTTSKHALVGMTRAFAAELGPKSVRVNSIHPGGVATPMGGGDMVSTLEKVGESNPPLNLMGSTFLEQTYAEPEEISNVVAFLASDESKFITAEHISIDGGSQYF</sequence>
<dbReference type="InterPro" id="IPR036291">
    <property type="entry name" value="NAD(P)-bd_dom_sf"/>
</dbReference>
<evidence type="ECO:0000256" key="3">
    <source>
        <dbReference type="ARBA" id="ARBA00023027"/>
    </source>
</evidence>
<dbReference type="Pfam" id="PF13561">
    <property type="entry name" value="adh_short_C2"/>
    <property type="match status" value="1"/>
</dbReference>
<evidence type="ECO:0000256" key="1">
    <source>
        <dbReference type="ARBA" id="ARBA00006484"/>
    </source>
</evidence>
<dbReference type="InterPro" id="IPR023985">
    <property type="entry name" value="SDR_subfam_1"/>
</dbReference>
<evidence type="ECO:0000313" key="4">
    <source>
        <dbReference type="EMBL" id="AWH93467.1"/>
    </source>
</evidence>
<dbReference type="Proteomes" id="UP000244928">
    <property type="component" value="Chromosome"/>
</dbReference>
<proteinExistence type="inferred from homology"/>
<dbReference type="Gene3D" id="3.40.50.720">
    <property type="entry name" value="NAD(P)-binding Rossmann-like Domain"/>
    <property type="match status" value="1"/>
</dbReference>
<dbReference type="GO" id="GO:0016616">
    <property type="term" value="F:oxidoreductase activity, acting on the CH-OH group of donors, NAD or NADP as acceptor"/>
    <property type="evidence" value="ECO:0007669"/>
    <property type="project" value="TreeGrafter"/>
</dbReference>
<dbReference type="CDD" id="cd05233">
    <property type="entry name" value="SDR_c"/>
    <property type="match status" value="1"/>
</dbReference>
<protein>
    <submittedName>
        <fullName evidence="4">3-ketoacyl-ACP reductase</fullName>
    </submittedName>
</protein>
<dbReference type="SUPFAM" id="SSF51735">
    <property type="entry name" value="NAD(P)-binding Rossmann-fold domains"/>
    <property type="match status" value="1"/>
</dbReference>
<dbReference type="KEGG" id="dlu:A6035_16190"/>
<evidence type="ECO:0000256" key="2">
    <source>
        <dbReference type="ARBA" id="ARBA00023002"/>
    </source>
</evidence>
<keyword evidence="3" id="KW-0520">NAD</keyword>
<gene>
    <name evidence="4" type="ORF">A6035_16190</name>
</gene>
<dbReference type="PRINTS" id="PR00080">
    <property type="entry name" value="SDRFAMILY"/>
</dbReference>
<dbReference type="PANTHER" id="PTHR42760">
    <property type="entry name" value="SHORT-CHAIN DEHYDROGENASES/REDUCTASES FAMILY MEMBER"/>
    <property type="match status" value="1"/>
</dbReference>
<dbReference type="InterPro" id="IPR020904">
    <property type="entry name" value="Sc_DH/Rdtase_CS"/>
</dbReference>
<organism evidence="4 5">
    <name type="scientific">Dietzia lutea</name>
    <dbReference type="NCBI Taxonomy" id="546160"/>
    <lineage>
        <taxon>Bacteria</taxon>
        <taxon>Bacillati</taxon>
        <taxon>Actinomycetota</taxon>
        <taxon>Actinomycetes</taxon>
        <taxon>Mycobacteriales</taxon>
        <taxon>Dietziaceae</taxon>
        <taxon>Dietzia</taxon>
    </lineage>
</organism>
<name>A0A2S1RB05_9ACTN</name>
<dbReference type="FunFam" id="3.40.50.720:FF:000084">
    <property type="entry name" value="Short-chain dehydrogenase reductase"/>
    <property type="match status" value="1"/>
</dbReference>
<dbReference type="EMBL" id="CP015449">
    <property type="protein sequence ID" value="AWH93467.1"/>
    <property type="molecule type" value="Genomic_DNA"/>
</dbReference>
<dbReference type="AlphaFoldDB" id="A0A2S1RB05"/>